<feature type="chain" id="PRO_5002045185" evidence="1">
    <location>
        <begin position="20"/>
        <end position="50"/>
    </location>
</feature>
<name>A0A0A9DZX2_ARUDO</name>
<sequence>MIQVVANLMLQSMLFLTSLDQLPEEIVPLAEMLAVASSEHGQIVVEHHRE</sequence>
<organism evidence="2">
    <name type="scientific">Arundo donax</name>
    <name type="common">Giant reed</name>
    <name type="synonym">Donax arundinaceus</name>
    <dbReference type="NCBI Taxonomy" id="35708"/>
    <lineage>
        <taxon>Eukaryota</taxon>
        <taxon>Viridiplantae</taxon>
        <taxon>Streptophyta</taxon>
        <taxon>Embryophyta</taxon>
        <taxon>Tracheophyta</taxon>
        <taxon>Spermatophyta</taxon>
        <taxon>Magnoliopsida</taxon>
        <taxon>Liliopsida</taxon>
        <taxon>Poales</taxon>
        <taxon>Poaceae</taxon>
        <taxon>PACMAD clade</taxon>
        <taxon>Arundinoideae</taxon>
        <taxon>Arundineae</taxon>
        <taxon>Arundo</taxon>
    </lineage>
</organism>
<dbReference type="AlphaFoldDB" id="A0A0A9DZX2"/>
<keyword evidence="1" id="KW-0732">Signal</keyword>
<proteinExistence type="predicted"/>
<reference evidence="2" key="2">
    <citation type="journal article" date="2015" name="Data Brief">
        <title>Shoot transcriptome of the giant reed, Arundo donax.</title>
        <authorList>
            <person name="Barrero R.A."/>
            <person name="Guerrero F.D."/>
            <person name="Moolhuijzen P."/>
            <person name="Goolsby J.A."/>
            <person name="Tidwell J."/>
            <person name="Bellgard S.E."/>
            <person name="Bellgard M.I."/>
        </authorList>
    </citation>
    <scope>NUCLEOTIDE SEQUENCE</scope>
    <source>
        <tissue evidence="2">Shoot tissue taken approximately 20 cm above the soil surface</tissue>
    </source>
</reference>
<evidence type="ECO:0000256" key="1">
    <source>
        <dbReference type="SAM" id="SignalP"/>
    </source>
</evidence>
<evidence type="ECO:0000313" key="2">
    <source>
        <dbReference type="EMBL" id="JAD93351.1"/>
    </source>
</evidence>
<feature type="signal peptide" evidence="1">
    <location>
        <begin position="1"/>
        <end position="19"/>
    </location>
</feature>
<reference evidence="2" key="1">
    <citation type="submission" date="2014-09" db="EMBL/GenBank/DDBJ databases">
        <authorList>
            <person name="Magalhaes I.L.F."/>
            <person name="Oliveira U."/>
            <person name="Santos F.R."/>
            <person name="Vidigal T.H.D.A."/>
            <person name="Brescovit A.D."/>
            <person name="Santos A.J."/>
        </authorList>
    </citation>
    <scope>NUCLEOTIDE SEQUENCE</scope>
    <source>
        <tissue evidence="2">Shoot tissue taken approximately 20 cm above the soil surface</tissue>
    </source>
</reference>
<accession>A0A0A9DZX2</accession>
<dbReference type="EMBL" id="GBRH01204544">
    <property type="protein sequence ID" value="JAD93351.1"/>
    <property type="molecule type" value="Transcribed_RNA"/>
</dbReference>
<protein>
    <submittedName>
        <fullName evidence="2">Uncharacterized protein</fullName>
    </submittedName>
</protein>